<evidence type="ECO:0000313" key="17">
    <source>
        <dbReference type="Proteomes" id="UP000187464"/>
    </source>
</evidence>
<dbReference type="InterPro" id="IPR016039">
    <property type="entry name" value="Thiolase-like"/>
</dbReference>
<dbReference type="AlphaFoldDB" id="A0A1R3SUI8"/>
<dbReference type="InterPro" id="IPR013751">
    <property type="entry name" value="ACP_syn_III_N"/>
</dbReference>
<evidence type="ECO:0000256" key="8">
    <source>
        <dbReference type="ARBA" id="ARBA00023098"/>
    </source>
</evidence>
<feature type="region of interest" description="ACP-binding" evidence="13">
    <location>
        <begin position="257"/>
        <end position="261"/>
    </location>
</feature>
<keyword evidence="8 13" id="KW-0443">Lipid metabolism</keyword>
<dbReference type="PANTHER" id="PTHR34069">
    <property type="entry name" value="3-OXOACYL-[ACYL-CARRIER-PROTEIN] SYNTHASE 3"/>
    <property type="match status" value="1"/>
</dbReference>
<dbReference type="GO" id="GO:0004315">
    <property type="term" value="F:3-oxoacyl-[acyl-carrier-protein] synthase activity"/>
    <property type="evidence" value="ECO:0007669"/>
    <property type="project" value="InterPro"/>
</dbReference>
<keyword evidence="9 13" id="KW-0275">Fatty acid biosynthesis</keyword>
<evidence type="ECO:0000259" key="14">
    <source>
        <dbReference type="Pfam" id="PF08541"/>
    </source>
</evidence>
<keyword evidence="5 13" id="KW-0444">Lipid biosynthesis</keyword>
<evidence type="ECO:0000256" key="4">
    <source>
        <dbReference type="ARBA" id="ARBA00022490"/>
    </source>
</evidence>
<dbReference type="GO" id="GO:0005737">
    <property type="term" value="C:cytoplasm"/>
    <property type="evidence" value="ECO:0007669"/>
    <property type="project" value="UniProtKB-SubCell"/>
</dbReference>
<comment type="pathway">
    <text evidence="1 13">Lipid metabolism; fatty acid biosynthesis.</text>
</comment>
<dbReference type="NCBIfam" id="NF006829">
    <property type="entry name" value="PRK09352.1"/>
    <property type="match status" value="1"/>
</dbReference>
<gene>
    <name evidence="13 16" type="primary">fabH</name>
    <name evidence="16" type="ORF">PSM36_1148</name>
</gene>
<dbReference type="GO" id="GO:0006633">
    <property type="term" value="P:fatty acid biosynthetic process"/>
    <property type="evidence" value="ECO:0007669"/>
    <property type="project" value="UniProtKB-UniRule"/>
</dbReference>
<reference evidence="16 17" key="1">
    <citation type="submission" date="2016-08" db="EMBL/GenBank/DDBJ databases">
        <authorList>
            <person name="Seilhamer J.J."/>
        </authorList>
    </citation>
    <scope>NUCLEOTIDE SEQUENCE [LARGE SCALE GENOMIC DNA]</scope>
    <source>
        <strain evidence="16">M3/6</strain>
    </source>
</reference>
<accession>A0A1R3SUI8</accession>
<dbReference type="STRING" id="1642647.PSM36_1148"/>
<comment type="subunit">
    <text evidence="13">Homodimer.</text>
</comment>
<feature type="domain" description="Beta-ketoacyl-[acyl-carrier-protein] synthase III C-terminal" evidence="14">
    <location>
        <begin position="240"/>
        <end position="327"/>
    </location>
</feature>
<evidence type="ECO:0000256" key="3">
    <source>
        <dbReference type="ARBA" id="ARBA00012333"/>
    </source>
</evidence>
<dbReference type="Pfam" id="PF08541">
    <property type="entry name" value="ACP_syn_III_C"/>
    <property type="match status" value="1"/>
</dbReference>
<keyword evidence="17" id="KW-1185">Reference proteome</keyword>
<comment type="domain">
    <text evidence="13">The last Arg residue of the ACP-binding site is essential for the weak association between ACP/AcpP and FabH.</text>
</comment>
<dbReference type="InterPro" id="IPR004655">
    <property type="entry name" value="FabH"/>
</dbReference>
<dbReference type="FunFam" id="3.40.47.10:FF:000004">
    <property type="entry name" value="3-oxoacyl-[acyl-carrier-protein] synthase 3"/>
    <property type="match status" value="1"/>
</dbReference>
<comment type="function">
    <text evidence="13">Catalyzes the condensation reaction of fatty acid synthesis by the addition to an acyl acceptor of two carbons from malonyl-ACP. Catalyzes the first condensation reaction which initiates fatty acid synthesis and may therefore play a role in governing the total rate of fatty acid production. Possesses both acetoacetyl-ACP synthase and acetyl transacylase activities. Its substrate specificity determines the biosynthesis of branched-chain and/or straight-chain of fatty acids.</text>
</comment>
<dbReference type="SUPFAM" id="SSF53901">
    <property type="entry name" value="Thiolase-like"/>
    <property type="match status" value="1"/>
</dbReference>
<proteinExistence type="inferred from homology"/>
<dbReference type="KEGG" id="psac:PSM36_1148"/>
<evidence type="ECO:0000313" key="16">
    <source>
        <dbReference type="EMBL" id="SCD19973.1"/>
    </source>
</evidence>
<organism evidence="16 17">
    <name type="scientific">Proteiniphilum saccharofermentans</name>
    <dbReference type="NCBI Taxonomy" id="1642647"/>
    <lineage>
        <taxon>Bacteria</taxon>
        <taxon>Pseudomonadati</taxon>
        <taxon>Bacteroidota</taxon>
        <taxon>Bacteroidia</taxon>
        <taxon>Bacteroidales</taxon>
        <taxon>Dysgonomonadaceae</taxon>
        <taxon>Proteiniphilum</taxon>
    </lineage>
</organism>
<comment type="similarity">
    <text evidence="2 13">Belongs to the thiolase-like superfamily. FabH family.</text>
</comment>
<evidence type="ECO:0000256" key="6">
    <source>
        <dbReference type="ARBA" id="ARBA00022679"/>
    </source>
</evidence>
<keyword evidence="4 13" id="KW-0963">Cytoplasm</keyword>
<feature type="domain" description="Beta-ketoacyl-[acyl-carrier-protein] synthase III N-terminal" evidence="15">
    <location>
        <begin position="110"/>
        <end position="188"/>
    </location>
</feature>
<evidence type="ECO:0000256" key="10">
    <source>
        <dbReference type="ARBA" id="ARBA00023268"/>
    </source>
</evidence>
<dbReference type="UniPathway" id="UPA00094"/>
<feature type="active site" evidence="13">
    <location>
        <position position="116"/>
    </location>
</feature>
<dbReference type="GO" id="GO:0033818">
    <property type="term" value="F:beta-ketoacyl-acyl-carrier-protein synthase III activity"/>
    <property type="evidence" value="ECO:0007669"/>
    <property type="project" value="UniProtKB-UniRule"/>
</dbReference>
<dbReference type="EC" id="2.3.1.180" evidence="3 13"/>
<comment type="subcellular location">
    <subcellularLocation>
        <location evidence="13">Cytoplasm</location>
    </subcellularLocation>
</comment>
<dbReference type="HAMAP" id="MF_01815">
    <property type="entry name" value="FabH"/>
    <property type="match status" value="1"/>
</dbReference>
<evidence type="ECO:0000256" key="13">
    <source>
        <dbReference type="HAMAP-Rule" id="MF_01815"/>
    </source>
</evidence>
<dbReference type="NCBIfam" id="TIGR00747">
    <property type="entry name" value="fabH"/>
    <property type="match status" value="1"/>
</dbReference>
<evidence type="ECO:0000256" key="1">
    <source>
        <dbReference type="ARBA" id="ARBA00005194"/>
    </source>
</evidence>
<dbReference type="Gene3D" id="3.40.47.10">
    <property type="match status" value="1"/>
</dbReference>
<evidence type="ECO:0000256" key="5">
    <source>
        <dbReference type="ARBA" id="ARBA00022516"/>
    </source>
</evidence>
<evidence type="ECO:0000256" key="11">
    <source>
        <dbReference type="ARBA" id="ARBA00023315"/>
    </source>
</evidence>
<feature type="active site" evidence="13">
    <location>
        <position position="286"/>
    </location>
</feature>
<sequence>MRQLNAVITGITAKVPDYILTNEELATMVDTSDDWIMTRVGIKERRILKGEQQGISVLGTPAVKELLEKTNTAPGEVDAVIFATSTPDHFFPSAASIVAENNGIKNAFCFDMEVACSGFVYGLEICNGLIQTGKYKKIILLAGDKMSSITNYKDRTTCPLFGDAVGAVMIEPTEENIGIIDAELHSDGVGYQPLQMKAGGSKFPATHETVENAEHTVHQDGKVVFKHAVSRMAEVSLNIMERNNLSIDDVNWLVPHQANMRIIDATIDRTGLPREKVMINIERYGNTSAGTIPLCLWEWEPKLKKGDNIILVAFGAGFSWGGVYLKWGYDGK</sequence>
<evidence type="ECO:0000256" key="7">
    <source>
        <dbReference type="ARBA" id="ARBA00022832"/>
    </source>
</evidence>
<dbReference type="Pfam" id="PF08545">
    <property type="entry name" value="ACP_syn_III"/>
    <property type="match status" value="1"/>
</dbReference>
<keyword evidence="7 13" id="KW-0276">Fatty acid metabolism</keyword>
<dbReference type="EMBL" id="LT605205">
    <property type="protein sequence ID" value="SCD19973.1"/>
    <property type="molecule type" value="Genomic_DNA"/>
</dbReference>
<dbReference type="GO" id="GO:0044550">
    <property type="term" value="P:secondary metabolite biosynthetic process"/>
    <property type="evidence" value="ECO:0007669"/>
    <property type="project" value="TreeGrafter"/>
</dbReference>
<dbReference type="InterPro" id="IPR013747">
    <property type="entry name" value="ACP_syn_III_C"/>
</dbReference>
<evidence type="ECO:0000256" key="2">
    <source>
        <dbReference type="ARBA" id="ARBA00008642"/>
    </source>
</evidence>
<evidence type="ECO:0000256" key="12">
    <source>
        <dbReference type="ARBA" id="ARBA00051096"/>
    </source>
</evidence>
<name>A0A1R3SUI8_9BACT</name>
<keyword evidence="6 13" id="KW-0808">Transferase</keyword>
<keyword evidence="10 13" id="KW-0511">Multifunctional enzyme</keyword>
<comment type="catalytic activity">
    <reaction evidence="12">
        <text>malonyl-[ACP] + acetyl-CoA + H(+) = 3-oxobutanoyl-[ACP] + CO2 + CoA</text>
        <dbReference type="Rhea" id="RHEA:12080"/>
        <dbReference type="Rhea" id="RHEA-COMP:9623"/>
        <dbReference type="Rhea" id="RHEA-COMP:9625"/>
        <dbReference type="ChEBI" id="CHEBI:15378"/>
        <dbReference type="ChEBI" id="CHEBI:16526"/>
        <dbReference type="ChEBI" id="CHEBI:57287"/>
        <dbReference type="ChEBI" id="CHEBI:57288"/>
        <dbReference type="ChEBI" id="CHEBI:78449"/>
        <dbReference type="ChEBI" id="CHEBI:78450"/>
        <dbReference type="EC" id="2.3.1.180"/>
    </reaction>
    <physiologicalReaction direction="left-to-right" evidence="12">
        <dbReference type="Rhea" id="RHEA:12081"/>
    </physiologicalReaction>
</comment>
<dbReference type="RefSeq" id="WP_076929592.1">
    <property type="nucleotide sequence ID" value="NZ_DAMBAO010000021.1"/>
</dbReference>
<keyword evidence="11 13" id="KW-0012">Acyltransferase</keyword>
<evidence type="ECO:0000259" key="15">
    <source>
        <dbReference type="Pfam" id="PF08545"/>
    </source>
</evidence>
<dbReference type="Proteomes" id="UP000187464">
    <property type="component" value="Chromosome I"/>
</dbReference>
<evidence type="ECO:0000256" key="9">
    <source>
        <dbReference type="ARBA" id="ARBA00023160"/>
    </source>
</evidence>
<protein>
    <recommendedName>
        <fullName evidence="3 13">Beta-ketoacyl-[acyl-carrier-protein] synthase III</fullName>
        <shortName evidence="13">Beta-ketoacyl-ACP synthase III</shortName>
        <shortName evidence="13">KAS III</shortName>
        <ecNumber evidence="3 13">2.3.1.180</ecNumber>
    </recommendedName>
    <alternativeName>
        <fullName evidence="13">3-oxoacyl-[acyl-carrier-protein] synthase 3</fullName>
    </alternativeName>
    <alternativeName>
        <fullName evidence="13">3-oxoacyl-[acyl-carrier-protein] synthase III</fullName>
    </alternativeName>
</protein>
<feature type="active site" evidence="13">
    <location>
        <position position="256"/>
    </location>
</feature>
<dbReference type="CDD" id="cd00830">
    <property type="entry name" value="KAS_III"/>
    <property type="match status" value="1"/>
</dbReference>
<dbReference type="PANTHER" id="PTHR34069:SF2">
    <property type="entry name" value="BETA-KETOACYL-[ACYL-CARRIER-PROTEIN] SYNTHASE III"/>
    <property type="match status" value="1"/>
</dbReference>